<accession>A0A1L7LH46</accession>
<protein>
    <submittedName>
        <fullName evidence="1">Putative lipoprotein</fullName>
    </submittedName>
</protein>
<sequence>MKKIIKFILPILLLVSLGINLNLILSKNPTEKFRNSEDKNLEIYKYLDSMQLANFEAKYNTGQKLVVYIGRPTCEDCNNFDKIFVKYIKQYDLSSKMIYVNVDELYKNKSKWERFKQTYDIKGTPSLVIYENKKVISKLDFEEMHGFTPDDIKKWMMENNLAEESDK</sequence>
<dbReference type="Proteomes" id="UP000217758">
    <property type="component" value="Chromosome"/>
</dbReference>
<dbReference type="CDD" id="cd02947">
    <property type="entry name" value="TRX_family"/>
    <property type="match status" value="1"/>
</dbReference>
<dbReference type="InterPro" id="IPR046698">
    <property type="entry name" value="PedC-like"/>
</dbReference>
<dbReference type="InterPro" id="IPR036249">
    <property type="entry name" value="Thioredoxin-like_sf"/>
</dbReference>
<dbReference type="Pfam" id="PF20207">
    <property type="entry name" value="DUF6568"/>
    <property type="match status" value="1"/>
</dbReference>
<reference evidence="1 2" key="1">
    <citation type="journal article" date="2016" name="Microbiol. Immunol.">
        <title>Complete genome sequence of Streptococcus troglodytae TKU31 isolated from the oral cavity of a chimpanzee (Pan troglodytes).</title>
        <authorList>
            <person name="Okamoto M."/>
            <person name="Naito M."/>
            <person name="Miyanohara M."/>
            <person name="Imai S."/>
            <person name="Nomura Y."/>
            <person name="Saito W."/>
            <person name="Momoi Y."/>
            <person name="Takada K."/>
            <person name="Miyabe-Nishiwaki T."/>
            <person name="Tomonaga M."/>
            <person name="Hanada N."/>
        </authorList>
    </citation>
    <scope>NUCLEOTIDE SEQUENCE [LARGE SCALE GENOMIC DNA]</scope>
    <source>
        <strain evidence="2">TKU 31</strain>
    </source>
</reference>
<dbReference type="AlphaFoldDB" id="A0A1L7LH46"/>
<dbReference type="Gene3D" id="3.40.30.10">
    <property type="entry name" value="Glutaredoxin"/>
    <property type="match status" value="1"/>
</dbReference>
<dbReference type="RefSeq" id="WP_223213962.1">
    <property type="nucleotide sequence ID" value="NZ_AP014612.1"/>
</dbReference>
<gene>
    <name evidence="1" type="ORF">SRT_01010</name>
</gene>
<organism evidence="1 2">
    <name type="scientific">Streptococcus troglodytae</name>
    <dbReference type="NCBI Taxonomy" id="1111760"/>
    <lineage>
        <taxon>Bacteria</taxon>
        <taxon>Bacillati</taxon>
        <taxon>Bacillota</taxon>
        <taxon>Bacilli</taxon>
        <taxon>Lactobacillales</taxon>
        <taxon>Streptococcaceae</taxon>
        <taxon>Streptococcus</taxon>
    </lineage>
</organism>
<proteinExistence type="predicted"/>
<keyword evidence="2" id="KW-1185">Reference proteome</keyword>
<evidence type="ECO:0000313" key="2">
    <source>
        <dbReference type="Proteomes" id="UP000217758"/>
    </source>
</evidence>
<dbReference type="SUPFAM" id="SSF52833">
    <property type="entry name" value="Thioredoxin-like"/>
    <property type="match status" value="1"/>
</dbReference>
<name>A0A1L7LH46_9STRE</name>
<dbReference type="KEGG" id="strg:SRT_01010"/>
<dbReference type="EMBL" id="AP014612">
    <property type="protein sequence ID" value="BAQ23362.1"/>
    <property type="molecule type" value="Genomic_DNA"/>
</dbReference>
<keyword evidence="1" id="KW-0449">Lipoprotein</keyword>
<evidence type="ECO:0000313" key="1">
    <source>
        <dbReference type="EMBL" id="BAQ23362.1"/>
    </source>
</evidence>